<feature type="region of interest" description="Disordered" evidence="1">
    <location>
        <begin position="59"/>
        <end position="105"/>
    </location>
</feature>
<feature type="compositionally biased region" description="Gly residues" evidence="1">
    <location>
        <begin position="363"/>
        <end position="376"/>
    </location>
</feature>
<proteinExistence type="predicted"/>
<feature type="compositionally biased region" description="Basic and acidic residues" evidence="1">
    <location>
        <begin position="88"/>
        <end position="105"/>
    </location>
</feature>
<dbReference type="KEGG" id="mflg:ABS361_03135"/>
<dbReference type="AlphaFoldDB" id="A0AAU7XC05"/>
<feature type="region of interest" description="Disordered" evidence="1">
    <location>
        <begin position="145"/>
        <end position="167"/>
    </location>
</feature>
<feature type="compositionally biased region" description="Basic and acidic residues" evidence="1">
    <location>
        <begin position="242"/>
        <end position="257"/>
    </location>
</feature>
<sequence length="395" mass="42553">MSGARPRAGRRARVGGRAEIGERCGDLGLSFQRMLPRPAQRRLAEAGDVAGARGLAHAARRRGRVAGCDPAGEAGRVDAGAGEQQGKAAEKAGRGGERQHDPARRREIGALGLGRAVGARNGAAGEFRDLLLACDGVEPWNGDRRQGCRRAGFRADGPAPDDGRDRPLARQPARAFLRIGEGDQARIAQVGHRRQQIGRHAIGFQRHGAMRRLAGSEPGGILVERVGQPQRARRQPPGDGGRGTDRQRDRRRDDVVTHARSVRRQQRQAMGEGRDRQRPGLAREQRHHAIEAARVAAFDGGLGPFVAAELHPGEVGEGRLVEMFERHLHRIDAVDAQQDHFLREGGRRRAVDGHGQVRVAGGDEIGGFGAGGGSAGEKGQRQCRHREQGRDGPDP</sequence>
<name>A0AAU7XC05_9HYPH</name>
<gene>
    <name evidence="2" type="ORF">ABS361_03135</name>
</gene>
<evidence type="ECO:0000313" key="2">
    <source>
        <dbReference type="EMBL" id="XBY45295.1"/>
    </source>
</evidence>
<organism evidence="2">
    <name type="scientific">Methyloraptor flagellatus</name>
    <dbReference type="NCBI Taxonomy" id="3162530"/>
    <lineage>
        <taxon>Bacteria</taxon>
        <taxon>Pseudomonadati</taxon>
        <taxon>Pseudomonadota</taxon>
        <taxon>Alphaproteobacteria</taxon>
        <taxon>Hyphomicrobiales</taxon>
        <taxon>Ancalomicrobiaceae</taxon>
        <taxon>Methyloraptor</taxon>
    </lineage>
</organism>
<feature type="compositionally biased region" description="Basic and acidic residues" evidence="1">
    <location>
        <begin position="272"/>
        <end position="286"/>
    </location>
</feature>
<feature type="region of interest" description="Disordered" evidence="1">
    <location>
        <begin position="225"/>
        <end position="286"/>
    </location>
</feature>
<feature type="compositionally biased region" description="Basic and acidic residues" evidence="1">
    <location>
        <begin position="385"/>
        <end position="395"/>
    </location>
</feature>
<evidence type="ECO:0000256" key="1">
    <source>
        <dbReference type="SAM" id="MobiDB-lite"/>
    </source>
</evidence>
<reference evidence="2" key="1">
    <citation type="submission" date="2024-06" db="EMBL/GenBank/DDBJ databases">
        <title>Methylostella associata gen. nov., sp. nov., a novel Ancalomicrobiaceae-affiliated facultatively methylotrophic bacteria that feed on methanotrophs of the genus Methylococcus.</title>
        <authorList>
            <person name="Saltykova V."/>
            <person name="Danilova O.V."/>
            <person name="Oshkin I.Y."/>
            <person name="Belova S.E."/>
            <person name="Pimenov N.V."/>
            <person name="Dedysh S.N."/>
        </authorList>
    </citation>
    <scope>NUCLEOTIDE SEQUENCE</scope>
    <source>
        <strain evidence="2">S20</strain>
    </source>
</reference>
<dbReference type="RefSeq" id="WP_407050385.1">
    <property type="nucleotide sequence ID" value="NZ_CP158568.1"/>
</dbReference>
<feature type="region of interest" description="Disordered" evidence="1">
    <location>
        <begin position="358"/>
        <end position="395"/>
    </location>
</feature>
<accession>A0AAU7XC05</accession>
<protein>
    <submittedName>
        <fullName evidence="2">Uncharacterized protein</fullName>
    </submittedName>
</protein>
<dbReference type="EMBL" id="CP158568">
    <property type="protein sequence ID" value="XBY45295.1"/>
    <property type="molecule type" value="Genomic_DNA"/>
</dbReference>